<gene>
    <name evidence="2" type="ORF">EV380_2653</name>
</gene>
<dbReference type="AlphaFoldDB" id="A0A4V6MGG6"/>
<keyword evidence="3" id="KW-1185">Reference proteome</keyword>
<feature type="transmembrane region" description="Helical" evidence="1">
    <location>
        <begin position="193"/>
        <end position="212"/>
    </location>
</feature>
<evidence type="ECO:0000313" key="2">
    <source>
        <dbReference type="EMBL" id="RZU63046.1"/>
    </source>
</evidence>
<protein>
    <submittedName>
        <fullName evidence="2">Uncharacterized protein</fullName>
    </submittedName>
</protein>
<dbReference type="OrthoDB" id="4965457at2"/>
<dbReference type="Proteomes" id="UP000292685">
    <property type="component" value="Unassembled WGS sequence"/>
</dbReference>
<organism evidence="2 3">
    <name type="scientific">Zhihengliuella halotolerans</name>
    <dbReference type="NCBI Taxonomy" id="370736"/>
    <lineage>
        <taxon>Bacteria</taxon>
        <taxon>Bacillati</taxon>
        <taxon>Actinomycetota</taxon>
        <taxon>Actinomycetes</taxon>
        <taxon>Micrococcales</taxon>
        <taxon>Micrococcaceae</taxon>
        <taxon>Zhihengliuella</taxon>
    </lineage>
</organism>
<feature type="transmembrane region" description="Helical" evidence="1">
    <location>
        <begin position="91"/>
        <end position="116"/>
    </location>
</feature>
<keyword evidence="1" id="KW-0812">Transmembrane</keyword>
<comment type="caution">
    <text evidence="2">The sequence shown here is derived from an EMBL/GenBank/DDBJ whole genome shotgun (WGS) entry which is preliminary data.</text>
</comment>
<feature type="transmembrane region" description="Helical" evidence="1">
    <location>
        <begin position="50"/>
        <end position="70"/>
    </location>
</feature>
<accession>A0A4V6MGG6</accession>
<dbReference type="EMBL" id="SHLA01000001">
    <property type="protein sequence ID" value="RZU63046.1"/>
    <property type="molecule type" value="Genomic_DNA"/>
</dbReference>
<feature type="transmembrane region" description="Helical" evidence="1">
    <location>
        <begin position="122"/>
        <end position="141"/>
    </location>
</feature>
<dbReference type="RefSeq" id="WP_130451527.1">
    <property type="nucleotide sequence ID" value="NZ_SHLA01000001.1"/>
</dbReference>
<name>A0A4V6MGG6_9MICC</name>
<keyword evidence="1" id="KW-0472">Membrane</keyword>
<feature type="transmembrane region" description="Helical" evidence="1">
    <location>
        <begin position="219"/>
        <end position="239"/>
    </location>
</feature>
<keyword evidence="1" id="KW-1133">Transmembrane helix</keyword>
<feature type="transmembrane region" description="Helical" evidence="1">
    <location>
        <begin position="148"/>
        <end position="173"/>
    </location>
</feature>
<proteinExistence type="predicted"/>
<evidence type="ECO:0000256" key="1">
    <source>
        <dbReference type="SAM" id="Phobius"/>
    </source>
</evidence>
<evidence type="ECO:0000313" key="3">
    <source>
        <dbReference type="Proteomes" id="UP000292685"/>
    </source>
</evidence>
<reference evidence="2 3" key="1">
    <citation type="submission" date="2019-02" db="EMBL/GenBank/DDBJ databases">
        <title>Sequencing the genomes of 1000 actinobacteria strains.</title>
        <authorList>
            <person name="Klenk H.-P."/>
        </authorList>
    </citation>
    <scope>NUCLEOTIDE SEQUENCE [LARGE SCALE GENOMIC DNA]</scope>
    <source>
        <strain evidence="2 3">DSM 17364</strain>
    </source>
</reference>
<sequence length="439" mass="46691">MTPVSSGVLRWRPAFITFAVAAALGIFALSQYGEPAASSADAVTGLSIRGLVLVAPVVSVAAAWQAAALFDAGWTHRVWQRGWFRIAWGRLWRLLVAAAAAWAVQYIVVASSFNLWFLPSPLVLVTYLATVAAAATTGFAVGWRLRAVIALPVLAAGWFFVLAFAPAVEPLWLRHLALLEDCCSADQVPNPRVVAAIVLMALFCVVVSWLGAAGMRRTWVRWTAAGVALLLPVTAVGLVQHLDWRSTAARTGDLVCVGEDPKVCVWPENAASATAEWRKAAPVLADISRRTGAHVPVVLTQSSDPDQVAGERAFGTLIQGTDNASVGAAASARLDDDCLERLDEVDEFEVDAAMSDVEEMLERNAALFEAHDLLVAWWVDQAGGAVETTADEPDAALASLKELDATAQGMWADRAARAVSACSAEDAADLLVRLPRASS</sequence>